<protein>
    <submittedName>
        <fullName evidence="8">Precorrin-2 C(20)-methyltransferase</fullName>
    </submittedName>
</protein>
<evidence type="ECO:0000256" key="2">
    <source>
        <dbReference type="ARBA" id="ARBA00022573"/>
    </source>
</evidence>
<evidence type="ECO:0000256" key="3">
    <source>
        <dbReference type="ARBA" id="ARBA00022603"/>
    </source>
</evidence>
<dbReference type="CDD" id="cd11645">
    <property type="entry name" value="Precorrin_2_C20_MT"/>
    <property type="match status" value="1"/>
</dbReference>
<evidence type="ECO:0000256" key="5">
    <source>
        <dbReference type="ARBA" id="ARBA00022691"/>
    </source>
</evidence>
<dbReference type="InterPro" id="IPR000878">
    <property type="entry name" value="4pyrrol_Mease"/>
</dbReference>
<dbReference type="Proteomes" id="UP001357733">
    <property type="component" value="Unassembled WGS sequence"/>
</dbReference>
<proteinExistence type="inferred from homology"/>
<evidence type="ECO:0000259" key="7">
    <source>
        <dbReference type="Pfam" id="PF00590"/>
    </source>
</evidence>
<gene>
    <name evidence="8" type="ORF">VLK81_02945</name>
</gene>
<dbReference type="PANTHER" id="PTHR43467">
    <property type="entry name" value="COBALT-PRECORRIN-2 C(20)-METHYLTRANSFERASE"/>
    <property type="match status" value="1"/>
</dbReference>
<keyword evidence="2" id="KW-0169">Cobalamin biosynthesis</keyword>
<comment type="pathway">
    <text evidence="1">Cofactor biosynthesis; adenosylcobalamin biosynthesis.</text>
</comment>
<dbReference type="Pfam" id="PF00590">
    <property type="entry name" value="TP_methylase"/>
    <property type="match status" value="1"/>
</dbReference>
<comment type="similarity">
    <text evidence="6">Belongs to the precorrin methyltransferase family.</text>
</comment>
<evidence type="ECO:0000313" key="9">
    <source>
        <dbReference type="Proteomes" id="UP001357733"/>
    </source>
</evidence>
<evidence type="ECO:0000256" key="4">
    <source>
        <dbReference type="ARBA" id="ARBA00022679"/>
    </source>
</evidence>
<sequence length="214" mass="23634">MNKLYIIGTGPGDKKYLTLEAIDALKDSEVVVAINNKGKTQALDTVRDFLDGKKVVEVKSDMLNVGDDHYEKLAQTIKENLANSNVSFIMIGDAMIYSSYLNLEKYLSNIDIRLVSGIPSFVAAAARINMPLVLKGESFTLIDSLDSLPNQDSFALLKARGLDIKDLEKLESSGYELSLVKRLSLDGEEILRGSENIIKNRSYMALILGRKKNG</sequence>
<dbReference type="EMBL" id="JAYKOT010000003">
    <property type="protein sequence ID" value="MEB3428992.1"/>
    <property type="molecule type" value="Genomic_DNA"/>
</dbReference>
<dbReference type="InterPro" id="IPR014776">
    <property type="entry name" value="4pyrrole_Mease_sub2"/>
</dbReference>
<keyword evidence="4" id="KW-0808">Transferase</keyword>
<dbReference type="InterPro" id="IPR014777">
    <property type="entry name" value="4pyrrole_Mease_sub1"/>
</dbReference>
<dbReference type="Gene3D" id="3.30.950.10">
    <property type="entry name" value="Methyltransferase, Cobalt-precorrin-4 Transmethylase, Domain 2"/>
    <property type="match status" value="1"/>
</dbReference>
<evidence type="ECO:0000256" key="1">
    <source>
        <dbReference type="ARBA" id="ARBA00004953"/>
    </source>
</evidence>
<dbReference type="GO" id="GO:0009236">
    <property type="term" value="P:cobalamin biosynthetic process"/>
    <property type="evidence" value="ECO:0007669"/>
    <property type="project" value="UniProtKB-UniRule"/>
</dbReference>
<organism evidence="8 9">
    <name type="scientific">Citroniella saccharovorans</name>
    <dbReference type="NCBI Taxonomy" id="2053367"/>
    <lineage>
        <taxon>Bacteria</taxon>
        <taxon>Bacillati</taxon>
        <taxon>Bacillota</taxon>
        <taxon>Tissierellia</taxon>
        <taxon>Tissierellales</taxon>
        <taxon>Peptoniphilaceae</taxon>
        <taxon>Citroniella</taxon>
    </lineage>
</organism>
<dbReference type="InterPro" id="IPR035996">
    <property type="entry name" value="4pyrrol_Methylase_sf"/>
</dbReference>
<dbReference type="Gene3D" id="3.40.1010.10">
    <property type="entry name" value="Cobalt-precorrin-4 Transmethylase, Domain 1"/>
    <property type="match status" value="1"/>
</dbReference>
<feature type="domain" description="Tetrapyrrole methylase" evidence="7">
    <location>
        <begin position="3"/>
        <end position="194"/>
    </location>
</feature>
<accession>A0AAW9MWV4</accession>
<dbReference type="PANTHER" id="PTHR43467:SF2">
    <property type="entry name" value="COBALT-PRECORRIN-2 C(20)-METHYLTRANSFERASE"/>
    <property type="match status" value="1"/>
</dbReference>
<comment type="caution">
    <text evidence="8">The sequence shown here is derived from an EMBL/GenBank/DDBJ whole genome shotgun (WGS) entry which is preliminary data.</text>
</comment>
<dbReference type="GO" id="GO:0032259">
    <property type="term" value="P:methylation"/>
    <property type="evidence" value="ECO:0007669"/>
    <property type="project" value="UniProtKB-KW"/>
</dbReference>
<evidence type="ECO:0000256" key="6">
    <source>
        <dbReference type="PIRNR" id="PIRNR036427"/>
    </source>
</evidence>
<keyword evidence="9" id="KW-1185">Reference proteome</keyword>
<dbReference type="InterPro" id="IPR012382">
    <property type="entry name" value="CobI/CbiL"/>
</dbReference>
<evidence type="ECO:0000313" key="8">
    <source>
        <dbReference type="EMBL" id="MEB3428992.1"/>
    </source>
</evidence>
<keyword evidence="3" id="KW-0489">Methyltransferase</keyword>
<dbReference type="SUPFAM" id="SSF53790">
    <property type="entry name" value="Tetrapyrrole methylase"/>
    <property type="match status" value="1"/>
</dbReference>
<name>A0AAW9MWV4_9FIRM</name>
<dbReference type="GO" id="GO:0030788">
    <property type="term" value="F:precorrin-2 C20-methyltransferase activity"/>
    <property type="evidence" value="ECO:0007669"/>
    <property type="project" value="InterPro"/>
</dbReference>
<dbReference type="PIRSF" id="PIRSF036427">
    <property type="entry name" value="Precrrn-2_mtase"/>
    <property type="match status" value="1"/>
</dbReference>
<dbReference type="RefSeq" id="WP_324619095.1">
    <property type="nucleotide sequence ID" value="NZ_JAYKOT010000003.1"/>
</dbReference>
<reference evidence="8 9" key="1">
    <citation type="submission" date="2024-01" db="EMBL/GenBank/DDBJ databases">
        <title>Complete genome sequence of Citroniella saccharovorans strain M6.X9, isolated from human fecal sample.</title>
        <authorList>
            <person name="Cheng G."/>
            <person name="Westerholm M."/>
            <person name="Schnurer A."/>
        </authorList>
    </citation>
    <scope>NUCLEOTIDE SEQUENCE [LARGE SCALE GENOMIC DNA]</scope>
    <source>
        <strain evidence="8 9">DSM 29873</strain>
    </source>
</reference>
<keyword evidence="5" id="KW-0949">S-adenosyl-L-methionine</keyword>
<dbReference type="AlphaFoldDB" id="A0AAW9MWV4"/>